<dbReference type="PANTHER" id="PTHR30619:SF1">
    <property type="entry name" value="RECOMBINATION PROTEIN 2"/>
    <property type="match status" value="1"/>
</dbReference>
<dbReference type="PANTHER" id="PTHR30619">
    <property type="entry name" value="DNA INTERNALIZATION/COMPETENCE PROTEIN COMEC/REC2"/>
    <property type="match status" value="1"/>
</dbReference>
<dbReference type="InterPro" id="IPR036866">
    <property type="entry name" value="RibonucZ/Hydroxyglut_hydro"/>
</dbReference>
<dbReference type="InterPro" id="IPR052159">
    <property type="entry name" value="Competence_DNA_uptake"/>
</dbReference>
<dbReference type="Proteomes" id="UP000034652">
    <property type="component" value="Unassembled WGS sequence"/>
</dbReference>
<accession>A0A0G1IXC5</accession>
<gene>
    <name evidence="2" type="ORF">UW57_C0003G0045</name>
</gene>
<evidence type="ECO:0000259" key="1">
    <source>
        <dbReference type="SMART" id="SM00849"/>
    </source>
</evidence>
<dbReference type="AlphaFoldDB" id="A0A0G1IXC5"/>
<comment type="caution">
    <text evidence="2">The sequence shown here is derived from an EMBL/GenBank/DDBJ whole genome shotgun (WGS) entry which is preliminary data.</text>
</comment>
<name>A0A0G1IXC5_9BACT</name>
<reference evidence="2 3" key="1">
    <citation type="journal article" date="2015" name="Nature">
        <title>rRNA introns, odd ribosomes, and small enigmatic genomes across a large radiation of phyla.</title>
        <authorList>
            <person name="Brown C.T."/>
            <person name="Hug L.A."/>
            <person name="Thomas B.C."/>
            <person name="Sharon I."/>
            <person name="Castelle C.J."/>
            <person name="Singh A."/>
            <person name="Wilkins M.J."/>
            <person name="Williams K.H."/>
            <person name="Banfield J.F."/>
        </authorList>
    </citation>
    <scope>NUCLEOTIDE SEQUENCE [LARGE SCALE GENOMIC DNA]</scope>
</reference>
<evidence type="ECO:0000313" key="2">
    <source>
        <dbReference type="EMBL" id="KKT64051.1"/>
    </source>
</evidence>
<dbReference type="InterPro" id="IPR035681">
    <property type="entry name" value="ComA-like_MBL"/>
</dbReference>
<organism evidence="2 3">
    <name type="scientific">Candidatus Giovannonibacteria bacterium GW2011_GWA1_44_29</name>
    <dbReference type="NCBI Taxonomy" id="1618646"/>
    <lineage>
        <taxon>Bacteria</taxon>
        <taxon>Candidatus Giovannoniibacteriota</taxon>
    </lineage>
</organism>
<evidence type="ECO:0000313" key="3">
    <source>
        <dbReference type="Proteomes" id="UP000034652"/>
    </source>
</evidence>
<dbReference type="EMBL" id="LCIV01000003">
    <property type="protein sequence ID" value="KKT64051.1"/>
    <property type="molecule type" value="Genomic_DNA"/>
</dbReference>
<dbReference type="Pfam" id="PF00753">
    <property type="entry name" value="Lactamase_B"/>
    <property type="match status" value="1"/>
</dbReference>
<dbReference type="InterPro" id="IPR001279">
    <property type="entry name" value="Metallo-B-lactamas"/>
</dbReference>
<feature type="domain" description="Metallo-beta-lactamase" evidence="1">
    <location>
        <begin position="30"/>
        <end position="229"/>
    </location>
</feature>
<dbReference type="Gene3D" id="3.60.15.10">
    <property type="entry name" value="Ribonuclease Z/Hydroxyacylglutathione hydrolase-like"/>
    <property type="match status" value="1"/>
</dbReference>
<protein>
    <submittedName>
        <fullName evidence="2">Internalization-related competence protein ComEC/Rec2 protein</fullName>
    </submittedName>
</protein>
<dbReference type="STRING" id="1618646.UW57_C0003G0045"/>
<dbReference type="SUPFAM" id="SSF56281">
    <property type="entry name" value="Metallo-hydrolase/oxidoreductase"/>
    <property type="match status" value="1"/>
</dbReference>
<proteinExistence type="predicted"/>
<dbReference type="CDD" id="cd07731">
    <property type="entry name" value="ComA-like_MBL-fold"/>
    <property type="match status" value="1"/>
</dbReference>
<dbReference type="SMART" id="SM00849">
    <property type="entry name" value="Lactamase_B"/>
    <property type="match status" value="1"/>
</dbReference>
<sequence length="275" mass="30628">MAALVVLGGLYVWNLEQEPELRVYFFDVGQGEAIFINTKNGEQILIDGGPSNKILPLLGRVMPFYDHSIDAVILTHPHADHVSGLIEVLKRYNVGEVIESGVDYNTAEAKEFEDLISKKRIKKIIINKPAKLSFFKNATLTFLSPDKYFEGQILNNVHDSVLVSELDFEGKKILFMADAEKNLERYLLQKGVLEDVDVLKVGHHGSKTSSTADFLKTVKPEYAVISVGAKNRYGHPHQQTLSGLETIGVQILRTDINGTIILNINGGQLTLQKEK</sequence>